<evidence type="ECO:0000313" key="2">
    <source>
        <dbReference type="EMBL" id="EHI68849.1"/>
    </source>
</evidence>
<evidence type="ECO:0000259" key="1">
    <source>
        <dbReference type="SMART" id="SM00387"/>
    </source>
</evidence>
<organism evidence="2 3">
    <name type="scientific">Streptococcus ictaluri 707-05</name>
    <dbReference type="NCBI Taxonomy" id="764299"/>
    <lineage>
        <taxon>Bacteria</taxon>
        <taxon>Bacillati</taxon>
        <taxon>Bacillota</taxon>
        <taxon>Bacilli</taxon>
        <taxon>Lactobacillales</taxon>
        <taxon>Streptococcaceae</taxon>
        <taxon>Streptococcus</taxon>
    </lineage>
</organism>
<dbReference type="Gene3D" id="3.30.565.10">
    <property type="entry name" value="Histidine kinase-like ATPase, C-terminal domain"/>
    <property type="match status" value="1"/>
</dbReference>
<proteinExistence type="predicted"/>
<dbReference type="Pfam" id="PF02518">
    <property type="entry name" value="HATPase_c"/>
    <property type="match status" value="1"/>
</dbReference>
<dbReference type="AlphaFoldDB" id="G5K583"/>
<dbReference type="SUPFAM" id="SSF55874">
    <property type="entry name" value="ATPase domain of HSP90 chaperone/DNA topoisomerase II/histidine kinase"/>
    <property type="match status" value="1"/>
</dbReference>
<sequence length="221" mass="25127">MGQMALEQGLLKDAEIKSLQAQVNPHFLFNAINTISALMRFDSEKARHLLLQLGHYFRANINSTRQNLVSIETELNHLEAYLTIEQARFPNRYDIMITIPEDLKSATIPPFLIQILVENALKHAFVGRKSNNKVWVEAQRKRDKQLELVVRDNGQGIELHKLKSLGKEVVASQEGTGSALENLNKRLISLYGDKAFFDIKSSQEGSCFTLIIPLQQLEEEK</sequence>
<dbReference type="eggNOG" id="COG3275">
    <property type="taxonomic scope" value="Bacteria"/>
</dbReference>
<dbReference type="InterPro" id="IPR050640">
    <property type="entry name" value="Bact_2-comp_sensor_kinase"/>
</dbReference>
<reference evidence="2 3" key="1">
    <citation type="journal article" date="2014" name="Int. J. Syst. Evol. Microbiol.">
        <title>Phylogenomics and the dynamic genome evolution of the genus Streptococcus.</title>
        <authorList>
            <consortium name="The Broad Institute Genome Sequencing Platform"/>
            <person name="Richards V.P."/>
            <person name="Palmer S.R."/>
            <person name="Pavinski Bitar P.D."/>
            <person name="Qin X."/>
            <person name="Weinstock G.M."/>
            <person name="Highlander S.K."/>
            <person name="Town C.D."/>
            <person name="Burne R.A."/>
            <person name="Stanhope M.J."/>
        </authorList>
    </citation>
    <scope>NUCLEOTIDE SEQUENCE [LARGE SCALE GENOMIC DNA]</scope>
    <source>
        <strain evidence="2 3">707-05</strain>
    </source>
</reference>
<keyword evidence="2" id="KW-0808">Transferase</keyword>
<dbReference type="InterPro" id="IPR010559">
    <property type="entry name" value="Sig_transdc_His_kin_internal"/>
</dbReference>
<dbReference type="PANTHER" id="PTHR34220:SF7">
    <property type="entry name" value="SENSOR HISTIDINE KINASE YPDA"/>
    <property type="match status" value="1"/>
</dbReference>
<gene>
    <name evidence="2" type="ORF">STRIC_1976</name>
</gene>
<protein>
    <submittedName>
        <fullName evidence="2">Histidine kinase</fullName>
    </submittedName>
</protein>
<dbReference type="Pfam" id="PF06580">
    <property type="entry name" value="His_kinase"/>
    <property type="match status" value="1"/>
</dbReference>
<dbReference type="GO" id="GO:0000155">
    <property type="term" value="F:phosphorelay sensor kinase activity"/>
    <property type="evidence" value="ECO:0007669"/>
    <property type="project" value="InterPro"/>
</dbReference>
<evidence type="ECO:0000313" key="3">
    <source>
        <dbReference type="Proteomes" id="UP000003330"/>
    </source>
</evidence>
<keyword evidence="2" id="KW-0418">Kinase</keyword>
<dbReference type="InterPro" id="IPR003594">
    <property type="entry name" value="HATPase_dom"/>
</dbReference>
<dbReference type="Proteomes" id="UP000003330">
    <property type="component" value="Unassembled WGS sequence"/>
</dbReference>
<dbReference type="EMBL" id="AEUX02000007">
    <property type="protein sequence ID" value="EHI68849.1"/>
    <property type="molecule type" value="Genomic_DNA"/>
</dbReference>
<keyword evidence="3" id="KW-1185">Reference proteome</keyword>
<comment type="caution">
    <text evidence="2">The sequence shown here is derived from an EMBL/GenBank/DDBJ whole genome shotgun (WGS) entry which is preliminary data.</text>
</comment>
<dbReference type="PANTHER" id="PTHR34220">
    <property type="entry name" value="SENSOR HISTIDINE KINASE YPDA"/>
    <property type="match status" value="1"/>
</dbReference>
<name>G5K583_9STRE</name>
<accession>G5K583</accession>
<feature type="domain" description="Histidine kinase/HSP90-like ATPase" evidence="1">
    <location>
        <begin position="107"/>
        <end position="216"/>
    </location>
</feature>
<dbReference type="GO" id="GO:0016020">
    <property type="term" value="C:membrane"/>
    <property type="evidence" value="ECO:0007669"/>
    <property type="project" value="InterPro"/>
</dbReference>
<dbReference type="STRING" id="764299.STRIC_1976"/>
<dbReference type="SMART" id="SM00387">
    <property type="entry name" value="HATPase_c"/>
    <property type="match status" value="1"/>
</dbReference>
<dbReference type="InterPro" id="IPR036890">
    <property type="entry name" value="HATPase_C_sf"/>
</dbReference>